<dbReference type="InterPro" id="IPR009057">
    <property type="entry name" value="Homeodomain-like_sf"/>
</dbReference>
<protein>
    <recommendedName>
        <fullName evidence="7">Myb-like domain-containing protein</fullName>
    </recommendedName>
</protein>
<sequence>MATVEPHLIHLVNQPPSQGRHLPSIQSLPLGTAGCESLSLPPLESDHGQRKDNTALLPPAATTTTQIPPFHAVGIDVPRPTPVENAFPIDGPGQLTSAARPLQLLLGEEPSVMSTLPYRHGRMFGPDVTLYDAADDMTTKKRNRALTNKEDFVQLPQPLKKQKSTQQVMPPIIAGLHEPPPNPHAYSLPPISDRFGNFDDTDALSLVAPFRDLSNSAEDLAGHGLVAPLSDGEQKNNSAGSTKAKRRAAKPRRKWSNEETDALLLGVDRHGVGKWTNILEDPDFTFNNRTAADLKDRFRTCCPAELQDSSTGHSRKKNTEKSLPAESPYPSEHPIPAEPAAGPAQTMSSHSTYPQSHLHFRNILTEPEMTNNTPSLPSSPDSDSAPGKPQRKPRAHRKNLEDLKALGIDGPFKKARRRERRIFTPEDDREILDGLEQYGPAWTKIQRDPRFNLKSRQPTDLRDRVRNKYPEIYSSIEKGHFNGKEAKAAGLLEPSSSFEDAPTRTGGSPRQGDLGRILSSEETNSSATRSRPGPGPGTGVKSGPYGAPSDMDISRMLMNEPLHPSQGPRPPHPHTAGLGSGDPLHDLILSQPRPGRYPPGPGGSSVSQSSASHYYNPIHETGRDPVRDRRA</sequence>
<evidence type="ECO:0000259" key="4">
    <source>
        <dbReference type="PROSITE" id="PS51294"/>
    </source>
</evidence>
<evidence type="ECO:0000256" key="2">
    <source>
        <dbReference type="SAM" id="MobiDB-lite"/>
    </source>
</evidence>
<feature type="compositionally biased region" description="Basic and acidic residues" evidence="2">
    <location>
        <begin position="477"/>
        <end position="487"/>
    </location>
</feature>
<dbReference type="CDD" id="cd00167">
    <property type="entry name" value="SANT"/>
    <property type="match status" value="1"/>
</dbReference>
<dbReference type="PANTHER" id="PTHR46734:SF1">
    <property type="entry name" value="TELOMERIC REPEAT-BINDING FACTOR 1"/>
    <property type="match status" value="1"/>
</dbReference>
<dbReference type="PANTHER" id="PTHR46734">
    <property type="entry name" value="TELOMERIC REPEAT-BINDING FACTOR 1 TERF1"/>
    <property type="match status" value="1"/>
</dbReference>
<dbReference type="Gene3D" id="1.10.246.220">
    <property type="match status" value="1"/>
</dbReference>
<dbReference type="Gene3D" id="1.10.10.60">
    <property type="entry name" value="Homeodomain-like"/>
    <property type="match status" value="1"/>
</dbReference>
<reference evidence="5" key="1">
    <citation type="submission" date="2023-06" db="EMBL/GenBank/DDBJ databases">
        <title>Genome-scale phylogeny and comparative genomics of the fungal order Sordariales.</title>
        <authorList>
            <consortium name="Lawrence Berkeley National Laboratory"/>
            <person name="Hensen N."/>
            <person name="Bonometti L."/>
            <person name="Westerberg I."/>
            <person name="Brannstrom I.O."/>
            <person name="Guillou S."/>
            <person name="Cros-Aarteil S."/>
            <person name="Calhoun S."/>
            <person name="Haridas S."/>
            <person name="Kuo A."/>
            <person name="Mondo S."/>
            <person name="Pangilinan J."/>
            <person name="Riley R."/>
            <person name="LaButti K."/>
            <person name="Andreopoulos B."/>
            <person name="Lipzen A."/>
            <person name="Chen C."/>
            <person name="Yanf M."/>
            <person name="Daum C."/>
            <person name="Ng V."/>
            <person name="Clum A."/>
            <person name="Steindorff A."/>
            <person name="Ohm R."/>
            <person name="Martin F."/>
            <person name="Silar P."/>
            <person name="Natvig D."/>
            <person name="Lalanne C."/>
            <person name="Gautier V."/>
            <person name="Ament-velasquez S.L."/>
            <person name="Kruys A."/>
            <person name="Hutchinson M.I."/>
            <person name="Powell A.J."/>
            <person name="Barry K."/>
            <person name="Miller A.N."/>
            <person name="Grigoriev I.V."/>
            <person name="Debuchy R."/>
            <person name="Gladieux P."/>
            <person name="Thoren M.H."/>
            <person name="Johannesson H."/>
        </authorList>
    </citation>
    <scope>NUCLEOTIDE SEQUENCE</scope>
    <source>
        <strain evidence="5">SMH3187-1</strain>
    </source>
</reference>
<proteinExistence type="predicted"/>
<feature type="compositionally biased region" description="Polar residues" evidence="2">
    <location>
        <begin position="520"/>
        <end position="529"/>
    </location>
</feature>
<feature type="region of interest" description="Disordered" evidence="2">
    <location>
        <begin position="368"/>
        <end position="408"/>
    </location>
</feature>
<comment type="caution">
    <text evidence="5">The sequence shown here is derived from an EMBL/GenBank/DDBJ whole genome shotgun (WGS) entry which is preliminary data.</text>
</comment>
<dbReference type="PROSITE" id="PS51294">
    <property type="entry name" value="HTH_MYB"/>
    <property type="match status" value="1"/>
</dbReference>
<keyword evidence="6" id="KW-1185">Reference proteome</keyword>
<feature type="domain" description="HTH myb-type" evidence="4">
    <location>
        <begin position="247"/>
        <end position="306"/>
    </location>
</feature>
<accession>A0AA40F1J0</accession>
<organism evidence="5 6">
    <name type="scientific">Schizothecium vesticola</name>
    <dbReference type="NCBI Taxonomy" id="314040"/>
    <lineage>
        <taxon>Eukaryota</taxon>
        <taxon>Fungi</taxon>
        <taxon>Dikarya</taxon>
        <taxon>Ascomycota</taxon>
        <taxon>Pezizomycotina</taxon>
        <taxon>Sordariomycetes</taxon>
        <taxon>Sordariomycetidae</taxon>
        <taxon>Sordariales</taxon>
        <taxon>Schizotheciaceae</taxon>
        <taxon>Schizothecium</taxon>
    </lineage>
</organism>
<keyword evidence="1" id="KW-0539">Nucleus</keyword>
<gene>
    <name evidence="5" type="ORF">B0T18DRAFT_479528</name>
</gene>
<dbReference type="Pfam" id="PF00249">
    <property type="entry name" value="Myb_DNA-binding"/>
    <property type="match status" value="1"/>
</dbReference>
<evidence type="ECO:0000256" key="1">
    <source>
        <dbReference type="ARBA" id="ARBA00023242"/>
    </source>
</evidence>
<evidence type="ECO:0000313" key="5">
    <source>
        <dbReference type="EMBL" id="KAK0749545.1"/>
    </source>
</evidence>
<dbReference type="InterPro" id="IPR001005">
    <property type="entry name" value="SANT/Myb"/>
</dbReference>
<feature type="compositionally biased region" description="Basic residues" evidence="2">
    <location>
        <begin position="243"/>
        <end position="254"/>
    </location>
</feature>
<dbReference type="PROSITE" id="PS50090">
    <property type="entry name" value="MYB_LIKE"/>
    <property type="match status" value="1"/>
</dbReference>
<dbReference type="InterPro" id="IPR052450">
    <property type="entry name" value="TRBD-Containing_Protein"/>
</dbReference>
<evidence type="ECO:0008006" key="7">
    <source>
        <dbReference type="Google" id="ProtNLM"/>
    </source>
</evidence>
<dbReference type="AlphaFoldDB" id="A0AA40F1J0"/>
<evidence type="ECO:0000259" key="3">
    <source>
        <dbReference type="PROSITE" id="PS50090"/>
    </source>
</evidence>
<feature type="region of interest" description="Disordered" evidence="2">
    <location>
        <begin position="305"/>
        <end position="353"/>
    </location>
</feature>
<dbReference type="CDD" id="cd11660">
    <property type="entry name" value="SANT_TRF"/>
    <property type="match status" value="1"/>
</dbReference>
<dbReference type="Proteomes" id="UP001172155">
    <property type="component" value="Unassembled WGS sequence"/>
</dbReference>
<dbReference type="SUPFAM" id="SSF46689">
    <property type="entry name" value="Homeodomain-like"/>
    <property type="match status" value="2"/>
</dbReference>
<evidence type="ECO:0000313" key="6">
    <source>
        <dbReference type="Proteomes" id="UP001172155"/>
    </source>
</evidence>
<feature type="region of interest" description="Disordered" evidence="2">
    <location>
        <begin position="225"/>
        <end position="256"/>
    </location>
</feature>
<dbReference type="InterPro" id="IPR017930">
    <property type="entry name" value="Myb_dom"/>
</dbReference>
<name>A0AA40F1J0_9PEZI</name>
<feature type="compositionally biased region" description="Low complexity" evidence="2">
    <location>
        <begin position="374"/>
        <end position="388"/>
    </location>
</feature>
<dbReference type="SMART" id="SM00717">
    <property type="entry name" value="SANT"/>
    <property type="match status" value="2"/>
</dbReference>
<feature type="region of interest" description="Disordered" evidence="2">
    <location>
        <begin position="474"/>
        <end position="631"/>
    </location>
</feature>
<dbReference type="EMBL" id="JAUKUD010000003">
    <property type="protein sequence ID" value="KAK0749545.1"/>
    <property type="molecule type" value="Genomic_DNA"/>
</dbReference>
<feature type="domain" description="Myb-like" evidence="3">
    <location>
        <begin position="247"/>
        <end position="300"/>
    </location>
</feature>
<feature type="compositionally biased region" description="Basic and acidic residues" evidence="2">
    <location>
        <begin position="620"/>
        <end position="631"/>
    </location>
</feature>